<keyword evidence="4" id="KW-1185">Reference proteome</keyword>
<dbReference type="Ensembl" id="ENSMALT00000008453.1">
    <property type="protein sequence ID" value="ENSMALP00000008277.1"/>
    <property type="gene ID" value="ENSMALG00000005892.1"/>
</dbReference>
<reference evidence="3" key="2">
    <citation type="submission" date="2025-09" db="UniProtKB">
        <authorList>
            <consortium name="Ensembl"/>
        </authorList>
    </citation>
    <scope>IDENTIFICATION</scope>
</reference>
<accession>A0A3Q3J4W9</accession>
<dbReference type="Pfam" id="PF00339">
    <property type="entry name" value="Arrestin_N"/>
    <property type="match status" value="1"/>
</dbReference>
<protein>
    <recommendedName>
        <fullName evidence="2">Arrestin-like N-terminal domain-containing protein</fullName>
    </recommendedName>
</protein>
<feature type="domain" description="Arrestin-like N-terminal" evidence="2">
    <location>
        <begin position="19"/>
        <end position="77"/>
    </location>
</feature>
<proteinExistence type="inferred from homology"/>
<reference evidence="3" key="1">
    <citation type="submission" date="2025-08" db="UniProtKB">
        <authorList>
            <consortium name="Ensembl"/>
        </authorList>
    </citation>
    <scope>IDENTIFICATION</scope>
</reference>
<dbReference type="Proteomes" id="UP000261600">
    <property type="component" value="Unplaced"/>
</dbReference>
<comment type="similarity">
    <text evidence="1">Belongs to the arrestin family.</text>
</comment>
<dbReference type="AlphaFoldDB" id="A0A3Q3J4W9"/>
<evidence type="ECO:0000259" key="2">
    <source>
        <dbReference type="Pfam" id="PF00339"/>
    </source>
</evidence>
<dbReference type="InterPro" id="IPR011021">
    <property type="entry name" value="Arrestin-like_N"/>
</dbReference>
<dbReference type="InterPro" id="IPR014752">
    <property type="entry name" value="Arrestin-like_C"/>
</dbReference>
<name>A0A3Q3J4W9_MONAL</name>
<sequence length="93" mass="10580">MLTTIKSIKVTYNPINVTDTFTNCDLVTGQVTLEVAKDCQIDDLLIKFKGKAEVRWTERHGKQTVVYHSKEKYFSLKHHLDNRHNGTNSGGTT</sequence>
<evidence type="ECO:0000313" key="3">
    <source>
        <dbReference type="Ensembl" id="ENSMALP00000008277.1"/>
    </source>
</evidence>
<evidence type="ECO:0000313" key="4">
    <source>
        <dbReference type="Proteomes" id="UP000261600"/>
    </source>
</evidence>
<evidence type="ECO:0000256" key="1">
    <source>
        <dbReference type="ARBA" id="ARBA00005298"/>
    </source>
</evidence>
<dbReference type="Gene3D" id="2.60.40.640">
    <property type="match status" value="1"/>
</dbReference>
<organism evidence="3 4">
    <name type="scientific">Monopterus albus</name>
    <name type="common">Swamp eel</name>
    <dbReference type="NCBI Taxonomy" id="43700"/>
    <lineage>
        <taxon>Eukaryota</taxon>
        <taxon>Metazoa</taxon>
        <taxon>Chordata</taxon>
        <taxon>Craniata</taxon>
        <taxon>Vertebrata</taxon>
        <taxon>Euteleostomi</taxon>
        <taxon>Actinopterygii</taxon>
        <taxon>Neopterygii</taxon>
        <taxon>Teleostei</taxon>
        <taxon>Neoteleostei</taxon>
        <taxon>Acanthomorphata</taxon>
        <taxon>Anabantaria</taxon>
        <taxon>Synbranchiformes</taxon>
        <taxon>Synbranchidae</taxon>
        <taxon>Monopterus</taxon>
    </lineage>
</organism>